<gene>
    <name evidence="1" type="ORF">LTSEINV_0277</name>
</gene>
<name>G5N7M7_SALET</name>
<evidence type="ECO:0000313" key="1">
    <source>
        <dbReference type="EMBL" id="EHC63093.1"/>
    </source>
</evidence>
<feature type="non-terminal residue" evidence="1">
    <location>
        <position position="35"/>
    </location>
</feature>
<proteinExistence type="predicted"/>
<evidence type="ECO:0000313" key="2">
    <source>
        <dbReference type="Proteomes" id="UP000003532"/>
    </source>
</evidence>
<dbReference type="Proteomes" id="UP000003532">
    <property type="component" value="Unassembled WGS sequence"/>
</dbReference>
<reference evidence="1 2" key="1">
    <citation type="journal article" date="2011" name="BMC Genomics">
        <title>Genome sequencing reveals diversification of virulence factor content and possible host adaptation in distinct subpopulations of Salmonella enterica.</title>
        <authorList>
            <person name="den Bakker H.C."/>
            <person name="Moreno Switt A.I."/>
            <person name="Govoni G."/>
            <person name="Cummings C.A."/>
            <person name="Ranieri M.L."/>
            <person name="Degoricija L."/>
            <person name="Hoelzer K."/>
            <person name="Rodriguez-Rivera L.D."/>
            <person name="Brown S."/>
            <person name="Bolchacova E."/>
            <person name="Furtado M.R."/>
            <person name="Wiedmann M."/>
        </authorList>
    </citation>
    <scope>NUCLEOTIDE SEQUENCE [LARGE SCALE GENOMIC DNA]</scope>
    <source>
        <strain evidence="1 2">R8-3668</strain>
    </source>
</reference>
<dbReference type="AlphaFoldDB" id="G5N7M7"/>
<comment type="caution">
    <text evidence="1">The sequence shown here is derived from an EMBL/GenBank/DDBJ whole genome shotgun (WGS) entry which is preliminary data.</text>
</comment>
<protein>
    <submittedName>
        <fullName evidence="1">Uncharacterized protein</fullName>
    </submittedName>
</protein>
<sequence>MTWIRSKLATGYRRSNRSSVKKVLSKGGVKVAAGA</sequence>
<dbReference type="EMBL" id="AFCO01000101">
    <property type="protein sequence ID" value="EHC63093.1"/>
    <property type="molecule type" value="Genomic_DNA"/>
</dbReference>
<organism evidence="1 2">
    <name type="scientific">Salmonella enterica subsp. enterica serovar Inverness str. R8-3668</name>
    <dbReference type="NCBI Taxonomy" id="913075"/>
    <lineage>
        <taxon>Bacteria</taxon>
        <taxon>Pseudomonadati</taxon>
        <taxon>Pseudomonadota</taxon>
        <taxon>Gammaproteobacteria</taxon>
        <taxon>Enterobacterales</taxon>
        <taxon>Enterobacteriaceae</taxon>
        <taxon>Salmonella</taxon>
    </lineage>
</organism>
<accession>G5N7M7</accession>